<name>A0A6I6F9P8_9CLOT</name>
<sequence>MDIKAAIKKIFHVGEDKIEKDNLENVKIYIKQELRKKGFENNQIEIDFSNVCTSEEVIKVAEQLGFNLEKGDKEGVWWLFR</sequence>
<accession>A0A6I6F9P8</accession>
<dbReference type="AlphaFoldDB" id="A0A6I6F9P8"/>
<dbReference type="EMBL" id="CP046522">
    <property type="protein sequence ID" value="QGU94445.1"/>
    <property type="molecule type" value="Genomic_DNA"/>
</dbReference>
<evidence type="ECO:0000313" key="1">
    <source>
        <dbReference type="EMBL" id="QGU94445.1"/>
    </source>
</evidence>
<keyword evidence="2" id="KW-1185">Reference proteome</keyword>
<protein>
    <submittedName>
        <fullName evidence="1">Uncharacterized protein</fullName>
    </submittedName>
</protein>
<gene>
    <name evidence="1" type="ORF">GOM49_04410</name>
</gene>
<organism evidence="1 2">
    <name type="scientific">Clostridium bovifaecis</name>
    <dbReference type="NCBI Taxonomy" id="2184719"/>
    <lineage>
        <taxon>Bacteria</taxon>
        <taxon>Bacillati</taxon>
        <taxon>Bacillota</taxon>
        <taxon>Clostridia</taxon>
        <taxon>Eubacteriales</taxon>
        <taxon>Clostridiaceae</taxon>
        <taxon>Clostridium</taxon>
    </lineage>
</organism>
<proteinExistence type="predicted"/>
<reference evidence="1 2" key="1">
    <citation type="submission" date="2019-12" db="EMBL/GenBank/DDBJ databases">
        <title>Genome sequenceing of Clostridium bovifaecis.</title>
        <authorList>
            <person name="Yao Y."/>
        </authorList>
    </citation>
    <scope>NUCLEOTIDE SEQUENCE [LARGE SCALE GENOMIC DNA]</scope>
    <source>
        <strain evidence="1 2">BXX</strain>
    </source>
</reference>
<evidence type="ECO:0000313" key="2">
    <source>
        <dbReference type="Proteomes" id="UP000422764"/>
    </source>
</evidence>
<dbReference type="Proteomes" id="UP000422764">
    <property type="component" value="Chromosome"/>
</dbReference>